<dbReference type="Proteomes" id="UP000586722">
    <property type="component" value="Unassembled WGS sequence"/>
</dbReference>
<dbReference type="Pfam" id="PF17937">
    <property type="entry name" value="TetR_C_28"/>
    <property type="match status" value="1"/>
</dbReference>
<name>A0A7X5F5V4_9HYPH</name>
<dbReference type="GO" id="GO:0003700">
    <property type="term" value="F:DNA-binding transcription factor activity"/>
    <property type="evidence" value="ECO:0007669"/>
    <property type="project" value="TreeGrafter"/>
</dbReference>
<dbReference type="InterPro" id="IPR009057">
    <property type="entry name" value="Homeodomain-like_sf"/>
</dbReference>
<dbReference type="InterPro" id="IPR041479">
    <property type="entry name" value="TetR_CgmR_C"/>
</dbReference>
<protein>
    <submittedName>
        <fullName evidence="1">TetR family transcriptional regulator</fullName>
    </submittedName>
</protein>
<accession>A0A7X5F5V4</accession>
<dbReference type="InterPro" id="IPR001647">
    <property type="entry name" value="HTH_TetR"/>
</dbReference>
<dbReference type="Pfam" id="PF00440">
    <property type="entry name" value="TetR_N"/>
    <property type="match status" value="1"/>
</dbReference>
<dbReference type="GO" id="GO:0000976">
    <property type="term" value="F:transcription cis-regulatory region binding"/>
    <property type="evidence" value="ECO:0007669"/>
    <property type="project" value="TreeGrafter"/>
</dbReference>
<dbReference type="Gene3D" id="1.10.357.10">
    <property type="entry name" value="Tetracycline Repressor, domain 2"/>
    <property type="match status" value="1"/>
</dbReference>
<sequence length="187" mass="20648">MDVVFQDGARRLSLEAVAERAGVSKGGLLYHFRSKSELLQAMVDRHLVQLTEAIRVAHAELTRDNRPNALVRAYLMAVSDELCMETQSPMGLVAAIAEEPELLEPVRLHNERLLADLRADSETPELAELAFLVVEGAWYLKLFGLNHFTRSQLERRLELLTALLAAPPPCCSPGHADGSRPDGSLPD</sequence>
<comment type="caution">
    <text evidence="1">The sequence shown here is derived from an EMBL/GenBank/DDBJ whole genome shotgun (WGS) entry which is preliminary data.</text>
</comment>
<dbReference type="PROSITE" id="PS50977">
    <property type="entry name" value="HTH_TETR_2"/>
    <property type="match status" value="1"/>
</dbReference>
<dbReference type="SUPFAM" id="SSF46689">
    <property type="entry name" value="Homeodomain-like"/>
    <property type="match status" value="1"/>
</dbReference>
<gene>
    <name evidence="1" type="ORF">GWI72_12340</name>
</gene>
<dbReference type="EMBL" id="JAABLQ010000001">
    <property type="protein sequence ID" value="NBN79059.1"/>
    <property type="molecule type" value="Genomic_DNA"/>
</dbReference>
<evidence type="ECO:0000313" key="2">
    <source>
        <dbReference type="Proteomes" id="UP000586722"/>
    </source>
</evidence>
<dbReference type="PANTHER" id="PTHR30055">
    <property type="entry name" value="HTH-TYPE TRANSCRIPTIONAL REGULATOR RUTR"/>
    <property type="match status" value="1"/>
</dbReference>
<reference evidence="2" key="1">
    <citation type="submission" date="2020-01" db="EMBL/GenBank/DDBJ databases">
        <authorList>
            <person name="Fang Y."/>
            <person name="Sun R."/>
            <person name="Nie L."/>
            <person name="He J."/>
            <person name="Hao L."/>
            <person name="Wang L."/>
            <person name="Su S."/>
            <person name="Lv E."/>
            <person name="Zhang Z."/>
            <person name="Xie R."/>
            <person name="Liu H."/>
        </authorList>
    </citation>
    <scope>NUCLEOTIDE SEQUENCE [LARGE SCALE GENOMIC DNA]</scope>
    <source>
        <strain evidence="2">XCT-53</strain>
    </source>
</reference>
<keyword evidence="2" id="KW-1185">Reference proteome</keyword>
<evidence type="ECO:0000313" key="1">
    <source>
        <dbReference type="EMBL" id="NBN79059.1"/>
    </source>
</evidence>
<dbReference type="PANTHER" id="PTHR30055:SF148">
    <property type="entry name" value="TETR-FAMILY TRANSCRIPTIONAL REGULATOR"/>
    <property type="match status" value="1"/>
</dbReference>
<dbReference type="InterPro" id="IPR050109">
    <property type="entry name" value="HTH-type_TetR-like_transc_reg"/>
</dbReference>
<dbReference type="AlphaFoldDB" id="A0A7X5F5V4"/>
<organism evidence="1 2">
    <name type="scientific">Pannonibacter tanglangensis</name>
    <dbReference type="NCBI Taxonomy" id="2750084"/>
    <lineage>
        <taxon>Bacteria</taxon>
        <taxon>Pseudomonadati</taxon>
        <taxon>Pseudomonadota</taxon>
        <taxon>Alphaproteobacteria</taxon>
        <taxon>Hyphomicrobiales</taxon>
        <taxon>Stappiaceae</taxon>
        <taxon>Pannonibacter</taxon>
    </lineage>
</organism>
<proteinExistence type="predicted"/>